<sequence length="121" mass="13709">MRDHRKLRAFELADELVLDVYRATKTFPREEMFGLTSQVRRAAVSIASNIVEGCARQSQADFVRFLDMAFASAREVEYQLSIAARLEYMPADLATTLNDKVVETSKVTYGLLKSLRSKPTD</sequence>
<dbReference type="CDD" id="cd16377">
    <property type="entry name" value="23S_rRNA_IVP_like"/>
    <property type="match status" value="1"/>
</dbReference>
<reference evidence="1 2" key="1">
    <citation type="submission" date="2019-08" db="EMBL/GenBank/DDBJ databases">
        <title>Deep-cultivation of Planctomycetes and their phenomic and genomic characterization uncovers novel biology.</title>
        <authorList>
            <person name="Wiegand S."/>
            <person name="Jogler M."/>
            <person name="Boedeker C."/>
            <person name="Pinto D."/>
            <person name="Vollmers J."/>
            <person name="Rivas-Marin E."/>
            <person name="Kohn T."/>
            <person name="Peeters S.H."/>
            <person name="Heuer A."/>
            <person name="Rast P."/>
            <person name="Oberbeckmann S."/>
            <person name="Bunk B."/>
            <person name="Jeske O."/>
            <person name="Meyerdierks A."/>
            <person name="Storesund J.E."/>
            <person name="Kallscheuer N."/>
            <person name="Luecker S."/>
            <person name="Lage O.M."/>
            <person name="Pohl T."/>
            <person name="Merkel B.J."/>
            <person name="Hornburger P."/>
            <person name="Mueller R.-W."/>
            <person name="Bruemmer F."/>
            <person name="Labrenz M."/>
            <person name="Spormann A.M."/>
            <person name="Op Den Camp H."/>
            <person name="Overmann J."/>
            <person name="Amann R."/>
            <person name="Jetten M.S.M."/>
            <person name="Mascher T."/>
            <person name="Medema M.H."/>
            <person name="Devos D.P."/>
            <person name="Kaster A.-K."/>
            <person name="Ovreas L."/>
            <person name="Rohde M."/>
            <person name="Galperin M.Y."/>
            <person name="Jogler C."/>
        </authorList>
    </citation>
    <scope>NUCLEOTIDE SEQUENCE [LARGE SCALE GENOMIC DNA]</scope>
    <source>
        <strain evidence="1 2">LF1</strain>
    </source>
</reference>
<dbReference type="Proteomes" id="UP000322699">
    <property type="component" value="Unassembled WGS sequence"/>
</dbReference>
<keyword evidence="2" id="KW-1185">Reference proteome</keyword>
<dbReference type="Gene3D" id="1.20.1440.60">
    <property type="entry name" value="23S rRNA-intervening sequence"/>
    <property type="match status" value="1"/>
</dbReference>
<evidence type="ECO:0000313" key="1">
    <source>
        <dbReference type="EMBL" id="KAA1258032.1"/>
    </source>
</evidence>
<dbReference type="EMBL" id="VRLW01000001">
    <property type="protein sequence ID" value="KAA1258032.1"/>
    <property type="molecule type" value="Genomic_DNA"/>
</dbReference>
<accession>A0A5B1CCT8</accession>
<dbReference type="PANTHER" id="PTHR38471:SF2">
    <property type="entry name" value="FOUR HELIX BUNDLE PROTEIN"/>
    <property type="match status" value="1"/>
</dbReference>
<name>A0A5B1CCT8_9BACT</name>
<dbReference type="NCBIfam" id="TIGR02436">
    <property type="entry name" value="four helix bundle protein"/>
    <property type="match status" value="1"/>
</dbReference>
<proteinExistence type="predicted"/>
<dbReference type="RefSeq" id="WP_068264244.1">
    <property type="nucleotide sequence ID" value="NZ_LWSK01000057.1"/>
</dbReference>
<evidence type="ECO:0000313" key="2">
    <source>
        <dbReference type="Proteomes" id="UP000322699"/>
    </source>
</evidence>
<dbReference type="InterPro" id="IPR012657">
    <property type="entry name" value="23S_rRNA-intervening_sequence"/>
</dbReference>
<dbReference type="SUPFAM" id="SSF158446">
    <property type="entry name" value="IVS-encoded protein-like"/>
    <property type="match status" value="1"/>
</dbReference>
<dbReference type="Pfam" id="PF05635">
    <property type="entry name" value="23S_rRNA_IVP"/>
    <property type="match status" value="1"/>
</dbReference>
<dbReference type="AlphaFoldDB" id="A0A5B1CCT8"/>
<dbReference type="InterPro" id="IPR036583">
    <property type="entry name" value="23S_rRNA_IVS_sf"/>
</dbReference>
<evidence type="ECO:0008006" key="3">
    <source>
        <dbReference type="Google" id="ProtNLM"/>
    </source>
</evidence>
<dbReference type="PANTHER" id="PTHR38471">
    <property type="entry name" value="FOUR HELIX BUNDLE PROTEIN"/>
    <property type="match status" value="1"/>
</dbReference>
<gene>
    <name evidence="1" type="ORF">LF1_05240</name>
</gene>
<protein>
    <recommendedName>
        <fullName evidence="3">Four helix bundle protein</fullName>
    </recommendedName>
</protein>
<comment type="caution">
    <text evidence="1">The sequence shown here is derived from an EMBL/GenBank/DDBJ whole genome shotgun (WGS) entry which is preliminary data.</text>
</comment>
<dbReference type="OrthoDB" id="276165at2"/>
<organism evidence="1 2">
    <name type="scientific">Rubripirellula obstinata</name>
    <dbReference type="NCBI Taxonomy" id="406547"/>
    <lineage>
        <taxon>Bacteria</taxon>
        <taxon>Pseudomonadati</taxon>
        <taxon>Planctomycetota</taxon>
        <taxon>Planctomycetia</taxon>
        <taxon>Pirellulales</taxon>
        <taxon>Pirellulaceae</taxon>
        <taxon>Rubripirellula</taxon>
    </lineage>
</organism>